<evidence type="ECO:0000256" key="1">
    <source>
        <dbReference type="ARBA" id="ARBA00007637"/>
    </source>
</evidence>
<dbReference type="InterPro" id="IPR001509">
    <property type="entry name" value="Epimerase_deHydtase"/>
</dbReference>
<dbReference type="AlphaFoldDB" id="A0A8J3CBX2"/>
<accession>A0A8J3CBX2</accession>
<dbReference type="SUPFAM" id="SSF51735">
    <property type="entry name" value="NAD(P)-binding Rossmann-fold domains"/>
    <property type="match status" value="1"/>
</dbReference>
<comment type="caution">
    <text evidence="3">The sequence shown here is derived from an EMBL/GenBank/DDBJ whole genome shotgun (WGS) entry which is preliminary data.</text>
</comment>
<evidence type="ECO:0000313" key="4">
    <source>
        <dbReference type="Proteomes" id="UP000637578"/>
    </source>
</evidence>
<sequence>MSTKKILITGATGQVARRAAEDLAKDNEVWCLARFTDPRIERELAAGDIRTWRWDMDGGTLEGLPDDFTHVMHAAAYRGDGTDFEAAVTMNSLATSRLMTHCHHAESFLFVSTGAVYARKARDHRYVETDPLGRRMGWLPTYPVSKITAEATVCAFSATLDLPATIARLNVAYGPHGHGGMPVALFRRMLAGRPIEVPHEGSDWCNPIHTDDVARQVPLLWEAAAVPARMVNWGGDEMVSIQDMMTFASEITGVPVTFLPSAVTRETDAFDNSLRRALIGNCAVSWRDGLPPTLRAHVPTVRGSGA</sequence>
<feature type="domain" description="NAD-dependent epimerase/dehydratase" evidence="2">
    <location>
        <begin position="6"/>
        <end position="223"/>
    </location>
</feature>
<reference evidence="3" key="2">
    <citation type="submission" date="2020-09" db="EMBL/GenBank/DDBJ databases">
        <authorList>
            <person name="Sun Q."/>
            <person name="Zhou Y."/>
        </authorList>
    </citation>
    <scope>NUCLEOTIDE SEQUENCE</scope>
    <source>
        <strain evidence="3">CGMCC 4.5737</strain>
    </source>
</reference>
<comment type="similarity">
    <text evidence="1">Belongs to the NAD(P)-dependent epimerase/dehydratase family.</text>
</comment>
<protein>
    <submittedName>
        <fullName evidence="3">Dehydratase</fullName>
    </submittedName>
</protein>
<evidence type="ECO:0000259" key="2">
    <source>
        <dbReference type="Pfam" id="PF01370"/>
    </source>
</evidence>
<dbReference type="Proteomes" id="UP000637578">
    <property type="component" value="Unassembled WGS sequence"/>
</dbReference>
<reference evidence="3" key="1">
    <citation type="journal article" date="2014" name="Int. J. Syst. Evol. Microbiol.">
        <title>Complete genome sequence of Corynebacterium casei LMG S-19264T (=DSM 44701T), isolated from a smear-ripened cheese.</title>
        <authorList>
            <consortium name="US DOE Joint Genome Institute (JGI-PGF)"/>
            <person name="Walter F."/>
            <person name="Albersmeier A."/>
            <person name="Kalinowski J."/>
            <person name="Ruckert C."/>
        </authorList>
    </citation>
    <scope>NUCLEOTIDE SEQUENCE</scope>
    <source>
        <strain evidence="3">CGMCC 4.5737</strain>
    </source>
</reference>
<keyword evidence="4" id="KW-1185">Reference proteome</keyword>
<dbReference type="Pfam" id="PF01370">
    <property type="entry name" value="Epimerase"/>
    <property type="match status" value="1"/>
</dbReference>
<proteinExistence type="inferred from homology"/>
<name>A0A8J3CBX2_9PSEU</name>
<gene>
    <name evidence="3" type="ORF">GCM10012275_47570</name>
</gene>
<dbReference type="RefSeq" id="WP_189060705.1">
    <property type="nucleotide sequence ID" value="NZ_BMMK01000027.1"/>
</dbReference>
<dbReference type="InterPro" id="IPR036291">
    <property type="entry name" value="NAD(P)-bd_dom_sf"/>
</dbReference>
<dbReference type="PANTHER" id="PTHR43000">
    <property type="entry name" value="DTDP-D-GLUCOSE 4,6-DEHYDRATASE-RELATED"/>
    <property type="match status" value="1"/>
</dbReference>
<dbReference type="EMBL" id="BMMK01000027">
    <property type="protein sequence ID" value="GGM71609.1"/>
    <property type="molecule type" value="Genomic_DNA"/>
</dbReference>
<dbReference type="Gene3D" id="3.40.50.720">
    <property type="entry name" value="NAD(P)-binding Rossmann-like Domain"/>
    <property type="match status" value="1"/>
</dbReference>
<dbReference type="CDD" id="cd08946">
    <property type="entry name" value="SDR_e"/>
    <property type="match status" value="1"/>
</dbReference>
<organism evidence="3 4">
    <name type="scientific">Longimycelium tulufanense</name>
    <dbReference type="NCBI Taxonomy" id="907463"/>
    <lineage>
        <taxon>Bacteria</taxon>
        <taxon>Bacillati</taxon>
        <taxon>Actinomycetota</taxon>
        <taxon>Actinomycetes</taxon>
        <taxon>Pseudonocardiales</taxon>
        <taxon>Pseudonocardiaceae</taxon>
        <taxon>Longimycelium</taxon>
    </lineage>
</organism>
<evidence type="ECO:0000313" key="3">
    <source>
        <dbReference type="EMBL" id="GGM71609.1"/>
    </source>
</evidence>